<proteinExistence type="predicted"/>
<accession>A0ABQ2Y6Y4</accession>
<feature type="region of interest" description="Disordered" evidence="1">
    <location>
        <begin position="1"/>
        <end position="28"/>
    </location>
</feature>
<dbReference type="EMBL" id="BMUT01000001">
    <property type="protein sequence ID" value="GGX64944.1"/>
    <property type="molecule type" value="Genomic_DNA"/>
</dbReference>
<dbReference type="Proteomes" id="UP000659223">
    <property type="component" value="Unassembled WGS sequence"/>
</dbReference>
<evidence type="ECO:0000256" key="1">
    <source>
        <dbReference type="SAM" id="MobiDB-lite"/>
    </source>
</evidence>
<evidence type="ECO:0008006" key="4">
    <source>
        <dbReference type="Google" id="ProtNLM"/>
    </source>
</evidence>
<dbReference type="Pfam" id="PF10014">
    <property type="entry name" value="2OG-Fe_Oxy_2"/>
    <property type="match status" value="1"/>
</dbReference>
<dbReference type="InterPro" id="IPR018724">
    <property type="entry name" value="2OG-Fe_dioxygenase"/>
</dbReference>
<dbReference type="RefSeq" id="WP_190020071.1">
    <property type="nucleotide sequence ID" value="NZ_BMUT01000001.1"/>
</dbReference>
<reference evidence="3" key="1">
    <citation type="journal article" date="2019" name="Int. J. Syst. Evol. Microbiol.">
        <title>The Global Catalogue of Microorganisms (GCM) 10K type strain sequencing project: providing services to taxonomists for standard genome sequencing and annotation.</title>
        <authorList>
            <consortium name="The Broad Institute Genomics Platform"/>
            <consortium name="The Broad Institute Genome Sequencing Center for Infectious Disease"/>
            <person name="Wu L."/>
            <person name="Ma J."/>
        </authorList>
    </citation>
    <scope>NUCLEOTIDE SEQUENCE [LARGE SCALE GENOMIC DNA]</scope>
    <source>
        <strain evidence="3">JCM 4586</strain>
    </source>
</reference>
<protein>
    <recommendedName>
        <fullName evidence="4">2OG-Fe dioxygenase family protein</fullName>
    </recommendedName>
</protein>
<evidence type="ECO:0000313" key="3">
    <source>
        <dbReference type="Proteomes" id="UP000659223"/>
    </source>
</evidence>
<name>A0ABQ2Y6Y4_9ACTN</name>
<organism evidence="2 3">
    <name type="scientific">Streptomyces hiroshimensis</name>
    <dbReference type="NCBI Taxonomy" id="66424"/>
    <lineage>
        <taxon>Bacteria</taxon>
        <taxon>Bacillati</taxon>
        <taxon>Actinomycetota</taxon>
        <taxon>Actinomycetes</taxon>
        <taxon>Kitasatosporales</taxon>
        <taxon>Streptomycetaceae</taxon>
        <taxon>Streptomyces</taxon>
    </lineage>
</organism>
<dbReference type="Gene3D" id="2.60.120.620">
    <property type="entry name" value="q2cbj1_9rhob like domain"/>
    <property type="match status" value="1"/>
</dbReference>
<keyword evidence="3" id="KW-1185">Reference proteome</keyword>
<evidence type="ECO:0000313" key="2">
    <source>
        <dbReference type="EMBL" id="GGX64944.1"/>
    </source>
</evidence>
<gene>
    <name evidence="2" type="ORF">GCM10010324_07430</name>
</gene>
<comment type="caution">
    <text evidence="2">The sequence shown here is derived from an EMBL/GenBank/DDBJ whole genome shotgun (WGS) entry which is preliminary data.</text>
</comment>
<sequence length="269" mass="28254">MTSSPPGAPAPHLTRTPPGTPGAQAGPPFVHFGPELLGAALGGVPAGAVEEFTGSWDDLPADTHLGTGTPYRFRRYGLFRIRPDRLERLPHTAFFQDKSVNKVHGGVPRLFAPLTGAVAGGEVLRTVVHTLRRHLPGPRAGMDTCGVHQIRVTATTRTEGHPAPEGVHQDGHCYVAQVLIRREGVSGAESALYDLRSRPVHRALLTAPLETIVLDDRRLLHGVSPVRPAPGASSGVRDMLLVDFFPGGGDGPAGDGDGFTDGEGGTLPG</sequence>